<keyword evidence="1" id="KW-0489">Methyltransferase</keyword>
<dbReference type="CDD" id="cd02440">
    <property type="entry name" value="AdoMet_MTases"/>
    <property type="match status" value="1"/>
</dbReference>
<reference evidence="1 2" key="1">
    <citation type="submission" date="2019-12" db="EMBL/GenBank/DDBJ databases">
        <title>Genomic-based taxomic classification of the family Erythrobacteraceae.</title>
        <authorList>
            <person name="Xu L."/>
        </authorList>
    </citation>
    <scope>NUCLEOTIDE SEQUENCE [LARGE SCALE GENOMIC DNA]</scope>
    <source>
        <strain evidence="1 2">JCM 16339</strain>
    </source>
</reference>
<evidence type="ECO:0000313" key="2">
    <source>
        <dbReference type="Proteomes" id="UP000435243"/>
    </source>
</evidence>
<dbReference type="EMBL" id="WTYY01000003">
    <property type="protein sequence ID" value="MXO88432.1"/>
    <property type="molecule type" value="Genomic_DNA"/>
</dbReference>
<keyword evidence="2" id="KW-1185">Reference proteome</keyword>
<name>A0A844ZM92_9SPHN</name>
<organism evidence="1 2">
    <name type="scientific">Alteraurantiacibacter aestuarii</name>
    <dbReference type="NCBI Taxonomy" id="650004"/>
    <lineage>
        <taxon>Bacteria</taxon>
        <taxon>Pseudomonadati</taxon>
        <taxon>Pseudomonadota</taxon>
        <taxon>Alphaproteobacteria</taxon>
        <taxon>Sphingomonadales</taxon>
        <taxon>Erythrobacteraceae</taxon>
        <taxon>Alteraurantiacibacter</taxon>
    </lineage>
</organism>
<proteinExistence type="predicted"/>
<dbReference type="Proteomes" id="UP000435243">
    <property type="component" value="Unassembled WGS sequence"/>
</dbReference>
<gene>
    <name evidence="1" type="ORF">GRI32_06730</name>
</gene>
<protein>
    <submittedName>
        <fullName evidence="1">Methyltransferase domain-containing protein</fullName>
    </submittedName>
</protein>
<dbReference type="SUPFAM" id="SSF53335">
    <property type="entry name" value="S-adenosyl-L-methionine-dependent methyltransferases"/>
    <property type="match status" value="1"/>
</dbReference>
<dbReference type="GO" id="GO:0008168">
    <property type="term" value="F:methyltransferase activity"/>
    <property type="evidence" value="ECO:0007669"/>
    <property type="project" value="UniProtKB-KW"/>
</dbReference>
<dbReference type="RefSeq" id="WP_160590638.1">
    <property type="nucleotide sequence ID" value="NZ_BAAAFP010000001.1"/>
</dbReference>
<dbReference type="AlphaFoldDB" id="A0A844ZM92"/>
<dbReference type="Gene3D" id="3.40.50.150">
    <property type="entry name" value="Vaccinia Virus protein VP39"/>
    <property type="match status" value="1"/>
</dbReference>
<sequence>MTPSGSEERIGAREASFESVEACPFCRSTSHSADVSDVADYFFATYDGTSDFARCSDCGSLWQQKRLVPHLLAQTYKNYYTHELPSAEPDQVKSGGLKEALRECYVRWRFANSARMADVLGAISYRLVARELDRLDVRYRYTPRGPAKILDYGCGNGDWLRIMRGMGHDVSGVDFDLAAIAVAAQSEIPVFTPDQAAELDWSEKFDAVTLSHVIEHVPDPRALLQQVYSWLKPGGIIYVEAPHANAEGLAVFGRYWRGLEAPRHLAIPSRVGLLTALKHAGFANPQSAIVRQVRSWVWERSLSVIKEDERGEVNERWRDAQEENIENSEYLAFALQKPQIK</sequence>
<comment type="caution">
    <text evidence="1">The sequence shown here is derived from an EMBL/GenBank/DDBJ whole genome shotgun (WGS) entry which is preliminary data.</text>
</comment>
<dbReference type="Pfam" id="PF13489">
    <property type="entry name" value="Methyltransf_23"/>
    <property type="match status" value="1"/>
</dbReference>
<dbReference type="GO" id="GO:0032259">
    <property type="term" value="P:methylation"/>
    <property type="evidence" value="ECO:0007669"/>
    <property type="project" value="UniProtKB-KW"/>
</dbReference>
<evidence type="ECO:0000313" key="1">
    <source>
        <dbReference type="EMBL" id="MXO88432.1"/>
    </source>
</evidence>
<accession>A0A844ZM92</accession>
<dbReference type="PANTHER" id="PTHR43861">
    <property type="entry name" value="TRANS-ACONITATE 2-METHYLTRANSFERASE-RELATED"/>
    <property type="match status" value="1"/>
</dbReference>
<keyword evidence="1" id="KW-0808">Transferase</keyword>
<dbReference type="OrthoDB" id="9777830at2"/>
<dbReference type="InterPro" id="IPR029063">
    <property type="entry name" value="SAM-dependent_MTases_sf"/>
</dbReference>